<dbReference type="SMART" id="SM00331">
    <property type="entry name" value="PP2C_SIG"/>
    <property type="match status" value="1"/>
</dbReference>
<evidence type="ECO:0000256" key="2">
    <source>
        <dbReference type="SAM" id="MobiDB-lite"/>
    </source>
</evidence>
<keyword evidence="5" id="KW-1185">Reference proteome</keyword>
<dbReference type="EMBL" id="JACHIN010000031">
    <property type="protein sequence ID" value="MBB5085125.1"/>
    <property type="molecule type" value="Genomic_DNA"/>
</dbReference>
<keyword evidence="1" id="KW-0378">Hydrolase</keyword>
<evidence type="ECO:0000313" key="5">
    <source>
        <dbReference type="Proteomes" id="UP000568380"/>
    </source>
</evidence>
<feature type="domain" description="PPM-type phosphatase" evidence="3">
    <location>
        <begin position="189"/>
        <end position="407"/>
    </location>
</feature>
<dbReference type="PANTHER" id="PTHR43156">
    <property type="entry name" value="STAGE II SPORULATION PROTEIN E-RELATED"/>
    <property type="match status" value="1"/>
</dbReference>
<dbReference type="Proteomes" id="UP000568380">
    <property type="component" value="Unassembled WGS sequence"/>
</dbReference>
<dbReference type="RefSeq" id="WP_221341907.1">
    <property type="nucleotide sequence ID" value="NZ_JACHIN010000031.1"/>
</dbReference>
<proteinExistence type="predicted"/>
<feature type="region of interest" description="Disordered" evidence="2">
    <location>
        <begin position="60"/>
        <end position="86"/>
    </location>
</feature>
<reference evidence="4 5" key="1">
    <citation type="submission" date="2020-08" db="EMBL/GenBank/DDBJ databases">
        <title>Genomic Encyclopedia of Type Strains, Phase IV (KMG-IV): sequencing the most valuable type-strain genomes for metagenomic binning, comparative biology and taxonomic classification.</title>
        <authorList>
            <person name="Goeker M."/>
        </authorList>
    </citation>
    <scope>NUCLEOTIDE SEQUENCE [LARGE SCALE GENOMIC DNA]</scope>
    <source>
        <strain evidence="4 5">DSM 45385</strain>
    </source>
</reference>
<evidence type="ECO:0000313" key="4">
    <source>
        <dbReference type="EMBL" id="MBB5085125.1"/>
    </source>
</evidence>
<dbReference type="Pfam" id="PF07228">
    <property type="entry name" value="SpoIIE"/>
    <property type="match status" value="1"/>
</dbReference>
<dbReference type="PANTHER" id="PTHR43156:SF2">
    <property type="entry name" value="STAGE II SPORULATION PROTEIN E"/>
    <property type="match status" value="1"/>
</dbReference>
<dbReference type="SUPFAM" id="SSF81606">
    <property type="entry name" value="PP2C-like"/>
    <property type="match status" value="1"/>
</dbReference>
<dbReference type="InterPro" id="IPR052016">
    <property type="entry name" value="Bact_Sigma-Reg"/>
</dbReference>
<organism evidence="4 5">
    <name type="scientific">Nonomuraea endophytica</name>
    <dbReference type="NCBI Taxonomy" id="714136"/>
    <lineage>
        <taxon>Bacteria</taxon>
        <taxon>Bacillati</taxon>
        <taxon>Actinomycetota</taxon>
        <taxon>Actinomycetes</taxon>
        <taxon>Streptosporangiales</taxon>
        <taxon>Streptosporangiaceae</taxon>
        <taxon>Nonomuraea</taxon>
    </lineage>
</organism>
<accession>A0A7W8AFC9</accession>
<gene>
    <name evidence="4" type="ORF">HNR40_010639</name>
</gene>
<protein>
    <recommendedName>
        <fullName evidence="3">PPM-type phosphatase domain-containing protein</fullName>
    </recommendedName>
</protein>
<dbReference type="AlphaFoldDB" id="A0A7W8AFC9"/>
<evidence type="ECO:0000256" key="1">
    <source>
        <dbReference type="ARBA" id="ARBA00022801"/>
    </source>
</evidence>
<name>A0A7W8AFC9_9ACTN</name>
<sequence length="426" mass="46648">MAEMSGLEQMLTGLLDASHTTTLDDLPDLVAGHAAQAGLDQVVIYVADLQQNVLRPMTATSHAASSAHQPVRRRPPGGNGGHDGELRIDTTLAGRVFQEVRPLSQRGEDGRQLWWLPLLNGTERLGVLQLPGPESEPPPVGRHLASLLALLLVSHRTNSDTYPRLVRSRTMNVAAEMQWRLIPPLTCVTPRVTIGAAMEPAYEIGGDTFDYAFRGDSLHLAIFDAEGHDLRAALTANLAMASCRNHRRQDMDLAANSTAIEQVLIEEFGRTTRYVTAVMATLDLRDGTLTWINRGHPPPVLIRGGRWSTTMSGPPSHPMGMNLDMPVTVYREQLEPGDRLLLYTDGIIEAGGARGREFGLARFVDFIIRHHSDNLPVPETLRRLIFSILDHHDGGLGDDATVLLTEWRAGAEEQMLAHTTGPLPSS</sequence>
<dbReference type="Gene3D" id="3.60.40.10">
    <property type="entry name" value="PPM-type phosphatase domain"/>
    <property type="match status" value="1"/>
</dbReference>
<dbReference type="GO" id="GO:0016791">
    <property type="term" value="F:phosphatase activity"/>
    <property type="evidence" value="ECO:0007669"/>
    <property type="project" value="TreeGrafter"/>
</dbReference>
<dbReference type="InterPro" id="IPR001932">
    <property type="entry name" value="PPM-type_phosphatase-like_dom"/>
</dbReference>
<evidence type="ECO:0000259" key="3">
    <source>
        <dbReference type="SMART" id="SM00331"/>
    </source>
</evidence>
<dbReference type="InterPro" id="IPR036457">
    <property type="entry name" value="PPM-type-like_dom_sf"/>
</dbReference>
<comment type="caution">
    <text evidence="4">The sequence shown here is derived from an EMBL/GenBank/DDBJ whole genome shotgun (WGS) entry which is preliminary data.</text>
</comment>